<reference evidence="2 3" key="1">
    <citation type="submission" date="2020-08" db="EMBL/GenBank/DDBJ databases">
        <title>Genomic Encyclopedia of Type Strains, Phase IV (KMG-IV): sequencing the most valuable type-strain genomes for metagenomic binning, comparative biology and taxonomic classification.</title>
        <authorList>
            <person name="Goeker M."/>
        </authorList>
    </citation>
    <scope>NUCLEOTIDE SEQUENCE [LARGE SCALE GENOMIC DNA]</scope>
    <source>
        <strain evidence="2 3">DSM 102238</strain>
    </source>
</reference>
<feature type="region of interest" description="Disordered" evidence="1">
    <location>
        <begin position="72"/>
        <end position="101"/>
    </location>
</feature>
<feature type="region of interest" description="Disordered" evidence="1">
    <location>
        <begin position="1"/>
        <end position="24"/>
    </location>
</feature>
<dbReference type="InterPro" id="IPR018684">
    <property type="entry name" value="DUF2171"/>
</dbReference>
<dbReference type="Pfam" id="PF09939">
    <property type="entry name" value="DUF2171"/>
    <property type="match status" value="1"/>
</dbReference>
<comment type="caution">
    <text evidence="2">The sequence shown here is derived from an EMBL/GenBank/DDBJ whole genome shotgun (WGS) entry which is preliminary data.</text>
</comment>
<keyword evidence="3" id="KW-1185">Reference proteome</keyword>
<evidence type="ECO:0000313" key="3">
    <source>
        <dbReference type="Proteomes" id="UP000542776"/>
    </source>
</evidence>
<name>A0A7W6EBL5_9HYPH</name>
<protein>
    <recommendedName>
        <fullName evidence="4">DUF2171 domain-containing protein</fullName>
    </recommendedName>
</protein>
<evidence type="ECO:0008006" key="4">
    <source>
        <dbReference type="Google" id="ProtNLM"/>
    </source>
</evidence>
<dbReference type="AlphaFoldDB" id="A0A7W6EBL5"/>
<accession>A0A7W6EBL5</accession>
<gene>
    <name evidence="2" type="ORF">GGR04_002126</name>
</gene>
<feature type="compositionally biased region" description="Basic and acidic residues" evidence="1">
    <location>
        <begin position="9"/>
        <end position="20"/>
    </location>
</feature>
<proteinExistence type="predicted"/>
<dbReference type="Proteomes" id="UP000542776">
    <property type="component" value="Unassembled WGS sequence"/>
</dbReference>
<evidence type="ECO:0000313" key="2">
    <source>
        <dbReference type="EMBL" id="MBB3998287.1"/>
    </source>
</evidence>
<dbReference type="EMBL" id="JACIEK010000004">
    <property type="protein sequence ID" value="MBB3998287.1"/>
    <property type="molecule type" value="Genomic_DNA"/>
</dbReference>
<sequence length="101" mass="10568">MADLNSVRDGMDVRGSDDGHVGTVHAVEGDRIKLSRSDPAAGGEHHFLHRDMIAAVEDDVVRLTRTSSQARDEWGVEAVGGGEDASLDEHGAEPGSPAVGP</sequence>
<evidence type="ECO:0000256" key="1">
    <source>
        <dbReference type="SAM" id="MobiDB-lite"/>
    </source>
</evidence>
<dbReference type="RefSeq" id="WP_183199819.1">
    <property type="nucleotide sequence ID" value="NZ_JACIEK010000004.1"/>
</dbReference>
<organism evidence="2 3">
    <name type="scientific">Aureimonas pseudogalii</name>
    <dbReference type="NCBI Taxonomy" id="1744844"/>
    <lineage>
        <taxon>Bacteria</taxon>
        <taxon>Pseudomonadati</taxon>
        <taxon>Pseudomonadota</taxon>
        <taxon>Alphaproteobacteria</taxon>
        <taxon>Hyphomicrobiales</taxon>
        <taxon>Aurantimonadaceae</taxon>
        <taxon>Aureimonas</taxon>
    </lineage>
</organism>